<feature type="region of interest" description="Disordered" evidence="1">
    <location>
        <begin position="183"/>
        <end position="205"/>
    </location>
</feature>
<geneLocation type="plasmid" evidence="2 3">
    <name>pMAQU01</name>
</geneLocation>
<organism evidence="2 3">
    <name type="scientific">Marinobacter nauticus (strain ATCC 700491 / DSM 11845 / VT8)</name>
    <name type="common">Marinobacter aquaeolei</name>
    <dbReference type="NCBI Taxonomy" id="351348"/>
    <lineage>
        <taxon>Bacteria</taxon>
        <taxon>Pseudomonadati</taxon>
        <taxon>Pseudomonadota</taxon>
        <taxon>Gammaproteobacteria</taxon>
        <taxon>Pseudomonadales</taxon>
        <taxon>Marinobacteraceae</taxon>
        <taxon>Marinobacter</taxon>
    </lineage>
</organism>
<feature type="compositionally biased region" description="Polar residues" evidence="1">
    <location>
        <begin position="86"/>
        <end position="95"/>
    </location>
</feature>
<dbReference type="EMBL" id="CP000515">
    <property type="protein sequence ID" value="ABM21020.1"/>
    <property type="molecule type" value="Genomic_DNA"/>
</dbReference>
<reference evidence="3" key="1">
    <citation type="journal article" date="2011" name="Appl. Environ. Microbiol.">
        <title>Genomic potential of Marinobacter aquaeolei, a biogeochemical 'opportunitroph'.</title>
        <authorList>
            <person name="Singer E."/>
            <person name="Webb E.A."/>
            <person name="Nelson W.C."/>
            <person name="Heidelberg J.F."/>
            <person name="Ivanova N."/>
            <person name="Pati A."/>
            <person name="Edwards K.J."/>
        </authorList>
    </citation>
    <scope>NUCLEOTIDE SEQUENCE [LARGE SCALE GENOMIC DNA]</scope>
    <source>
        <strain evidence="3">ATCC 700491 / DSM 11845 / VT8</strain>
    </source>
</reference>
<accession>A1U7Q1</accession>
<dbReference type="Proteomes" id="UP000000998">
    <property type="component" value="Plasmid pMAQU01"/>
</dbReference>
<evidence type="ECO:0000313" key="2">
    <source>
        <dbReference type="EMBL" id="ABM21020.1"/>
    </source>
</evidence>
<keyword evidence="2" id="KW-0614">Plasmid</keyword>
<gene>
    <name evidence="2" type="ordered locus">Maqu_4168</name>
</gene>
<name>A1U7Q1_MARN8</name>
<dbReference type="eggNOG" id="ENOG5032YH3">
    <property type="taxonomic scope" value="Bacteria"/>
</dbReference>
<proteinExistence type="predicted"/>
<evidence type="ECO:0000256" key="1">
    <source>
        <dbReference type="SAM" id="MobiDB-lite"/>
    </source>
</evidence>
<protein>
    <recommendedName>
        <fullName evidence="4">AP2 domain-containing protein</fullName>
    </recommendedName>
</protein>
<evidence type="ECO:0000313" key="3">
    <source>
        <dbReference type="Proteomes" id="UP000000998"/>
    </source>
</evidence>
<dbReference type="KEGG" id="maq:Maqu_4168"/>
<feature type="region of interest" description="Disordered" evidence="1">
    <location>
        <begin position="74"/>
        <end position="95"/>
    </location>
</feature>
<dbReference type="HOGENOM" id="CLU_1336170_0_0_6"/>
<dbReference type="AlphaFoldDB" id="A1U7Q1"/>
<evidence type="ECO:0008006" key="4">
    <source>
        <dbReference type="Google" id="ProtNLM"/>
    </source>
</evidence>
<sequence>MPIPTEVADLLADRRFGITFPCASGCQMRFIHERKDYGQFYSYAKHGGVREAVQQAIKDNQALCARYRRRKSNGRPSFRVNEKNRSNTGVNGVTGSSYFDSRRQKTYFRYQARWQDSNGKARIRSFMLVEPSTADQKLHTLRTAIHFRKQWEQALDQFQPQRYQLWKSRRLYEDGQPLLPHSFWQKPRHAGPSAFSREASGIQLG</sequence>